<feature type="region of interest" description="Disordered" evidence="1">
    <location>
        <begin position="1"/>
        <end position="25"/>
    </location>
</feature>
<evidence type="ECO:0000313" key="3">
    <source>
        <dbReference type="EMBL" id="CAD9723113.1"/>
    </source>
</evidence>
<reference evidence="3" key="1">
    <citation type="submission" date="2021-01" db="EMBL/GenBank/DDBJ databases">
        <authorList>
            <person name="Corre E."/>
            <person name="Pelletier E."/>
            <person name="Niang G."/>
            <person name="Scheremetjew M."/>
            <person name="Finn R."/>
            <person name="Kale V."/>
            <person name="Holt S."/>
            <person name="Cochrane G."/>
            <person name="Meng A."/>
            <person name="Brown T."/>
            <person name="Cohen L."/>
        </authorList>
    </citation>
    <scope>NUCLEOTIDE SEQUENCE</scope>
    <source>
        <strain evidence="3">RCC2335</strain>
    </source>
</reference>
<organism evidence="3">
    <name type="scientific">Chloropicon roscoffensis</name>
    <dbReference type="NCBI Taxonomy" id="1461544"/>
    <lineage>
        <taxon>Eukaryota</taxon>
        <taxon>Viridiplantae</taxon>
        <taxon>Chlorophyta</taxon>
        <taxon>Chloropicophyceae</taxon>
        <taxon>Chloropicales</taxon>
        <taxon>Chloropicaceae</taxon>
        <taxon>Chloropicon</taxon>
    </lineage>
</organism>
<dbReference type="InterPro" id="IPR007462">
    <property type="entry name" value="COV1-like"/>
</dbReference>
<dbReference type="Pfam" id="PF04367">
    <property type="entry name" value="DUF502"/>
    <property type="match status" value="1"/>
</dbReference>
<evidence type="ECO:0000256" key="1">
    <source>
        <dbReference type="SAM" id="MobiDB-lite"/>
    </source>
</evidence>
<accession>A0A7S2X3B2</accession>
<feature type="compositionally biased region" description="Basic and acidic residues" evidence="1">
    <location>
        <begin position="1"/>
        <end position="17"/>
    </location>
</feature>
<dbReference type="PANTHER" id="PTHR31876">
    <property type="entry name" value="COV-LIKE PROTEIN 1"/>
    <property type="match status" value="1"/>
</dbReference>
<dbReference type="AlphaFoldDB" id="A0A7S2X3B2"/>
<evidence type="ECO:0000256" key="2">
    <source>
        <dbReference type="SAM" id="Phobius"/>
    </source>
</evidence>
<dbReference type="PANTHER" id="PTHR31876:SF26">
    <property type="entry name" value="PROTEIN LIKE COV 2"/>
    <property type="match status" value="1"/>
</dbReference>
<keyword evidence="2" id="KW-1133">Transmembrane helix</keyword>
<keyword evidence="2" id="KW-0472">Membrane</keyword>
<keyword evidence="2" id="KW-0812">Transmembrane</keyword>
<feature type="transmembrane region" description="Helical" evidence="2">
    <location>
        <begin position="124"/>
        <end position="143"/>
    </location>
</feature>
<protein>
    <submittedName>
        <fullName evidence="3">Uncharacterized protein</fullName>
    </submittedName>
</protein>
<proteinExistence type="predicted"/>
<dbReference type="GO" id="GO:0005794">
    <property type="term" value="C:Golgi apparatus"/>
    <property type="evidence" value="ECO:0007669"/>
    <property type="project" value="TreeGrafter"/>
</dbReference>
<name>A0A7S2X3B2_9CHLO</name>
<dbReference type="EMBL" id="HBHM01002781">
    <property type="protein sequence ID" value="CAD9723113.1"/>
    <property type="molecule type" value="Transcribed_RNA"/>
</dbReference>
<gene>
    <name evidence="3" type="ORF">CROS1312_LOCUS2188</name>
</gene>
<sequence length="274" mass="29978">MKDKKKHKYEAYKKNDAREDEEELLPTSQRTYLGAGSFVSSVPAAVDLDDGTDGEDGGSPLLNSPSFRAVEATVASTGWATRTFMSGCAILLPIFVTVTVTGWLVEAVDGIFSPVFKDVFGLQIFGIGFLTALVLIFLAGLFGQSWIGSVFVRISELVFEKVPLVTQVYSAAKQIGQAIDPKTENTAFKECVLIRHPRHGEYAIAFVTGECRLEGEGDLVIVYVPTNHMYVGDIYLLGREDVLRTNLTVGEGLEVVVSMGMAMPRNLSRRKPIM</sequence>
<feature type="transmembrane region" description="Helical" evidence="2">
    <location>
        <begin position="84"/>
        <end position="104"/>
    </location>
</feature>